<sequence length="569" mass="64247">MLTASQKDLTGGSTLSPEAMHVSLAKPAINSSSDDVSAQTCKKFSAPAEQLAASIRNGLEIIGSHRHSSALRRSSFRFSLKPSESRLILPVSKADAGVQTSHEIVEEGSVEFMCNNCKNRMQLEVKEVNEISDLQLVPVDGSEAADKSKIQVPKAVEKVLAGAIRREMALEDICAKKTSEIMQLNRLVQQYKHERECNAIIAQTREDKILRLESLMDGVLPTEEFMEEELVSLTHEYKLLKEKYENHPELLRTKIELKRVQDELDNLRSFCDMGEREVLLEEIQDLRSQLQYYVDCSSTSARTRKSMLQLTYSRDPNVAPLSTIPESTEESAEQKLEQERKRWTEVESNWISLAEELKIELEASRSLAEKTMQELETEKKCAEELKEAMQLAMEGQSRMLEQYADLEEKHMQLLARHRTIRDGVEDVKKAASKAGVRGAESKFINALAAEISALRVERERERRYLRDENKGLQAQLRDTAEAVQAAGELLVRLKEADEAVATAQKQAMEAKQEADKAYVKIEKLKKKHEKEISSLNELLAQSSLPKEAIRPAIDDGSHMPNTMWASPIV</sequence>
<evidence type="ECO:0000256" key="5">
    <source>
        <dbReference type="ARBA" id="ARBA00023175"/>
    </source>
</evidence>
<evidence type="ECO:0008006" key="9">
    <source>
        <dbReference type="Google" id="ProtNLM"/>
    </source>
</evidence>
<evidence type="ECO:0000256" key="3">
    <source>
        <dbReference type="ARBA" id="ARBA00022840"/>
    </source>
</evidence>
<dbReference type="EMBL" id="CAEKDK010000001">
    <property type="protein sequence ID" value="CAB4263120.1"/>
    <property type="molecule type" value="Genomic_DNA"/>
</dbReference>
<keyword evidence="2" id="KW-0547">Nucleotide-binding</keyword>
<gene>
    <name evidence="7" type="ORF">CURHAP_LOCUS2824</name>
</gene>
<keyword evidence="1" id="KW-0493">Microtubule</keyword>
<evidence type="ECO:0000313" key="8">
    <source>
        <dbReference type="Proteomes" id="UP000507222"/>
    </source>
</evidence>
<dbReference type="PANTHER" id="PTHR37739:SF16">
    <property type="entry name" value="KINESIN-LIKE PROTEIN"/>
    <property type="match status" value="1"/>
</dbReference>
<organism evidence="7 8">
    <name type="scientific">Prunus armeniaca</name>
    <name type="common">Apricot</name>
    <name type="synonym">Armeniaca vulgaris</name>
    <dbReference type="NCBI Taxonomy" id="36596"/>
    <lineage>
        <taxon>Eukaryota</taxon>
        <taxon>Viridiplantae</taxon>
        <taxon>Streptophyta</taxon>
        <taxon>Embryophyta</taxon>
        <taxon>Tracheophyta</taxon>
        <taxon>Spermatophyta</taxon>
        <taxon>Magnoliopsida</taxon>
        <taxon>eudicotyledons</taxon>
        <taxon>Gunneridae</taxon>
        <taxon>Pentapetalae</taxon>
        <taxon>rosids</taxon>
        <taxon>fabids</taxon>
        <taxon>Rosales</taxon>
        <taxon>Rosaceae</taxon>
        <taxon>Amygdaloideae</taxon>
        <taxon>Amygdaleae</taxon>
        <taxon>Prunus</taxon>
    </lineage>
</organism>
<dbReference type="AlphaFoldDB" id="A0A6J5TGQ7"/>
<evidence type="ECO:0000256" key="6">
    <source>
        <dbReference type="SAM" id="Coils"/>
    </source>
</evidence>
<keyword evidence="4 6" id="KW-0175">Coiled coil</keyword>
<evidence type="ECO:0000256" key="4">
    <source>
        <dbReference type="ARBA" id="ARBA00023054"/>
    </source>
</evidence>
<evidence type="ECO:0000313" key="7">
    <source>
        <dbReference type="EMBL" id="CAB4263120.1"/>
    </source>
</evidence>
<proteinExistence type="predicted"/>
<feature type="coiled-coil region" evidence="6">
    <location>
        <begin position="329"/>
        <end position="392"/>
    </location>
</feature>
<dbReference type="GO" id="GO:0005874">
    <property type="term" value="C:microtubule"/>
    <property type="evidence" value="ECO:0007669"/>
    <property type="project" value="UniProtKB-KW"/>
</dbReference>
<dbReference type="PANTHER" id="PTHR37739">
    <property type="entry name" value="KINESIN-LIKE PROTEIN KIN-12D"/>
    <property type="match status" value="1"/>
</dbReference>
<dbReference type="Proteomes" id="UP000507222">
    <property type="component" value="Unassembled WGS sequence"/>
</dbReference>
<protein>
    <recommendedName>
        <fullName evidence="9">Kinesin motor domain-containing protein</fullName>
    </recommendedName>
</protein>
<feature type="coiled-coil region" evidence="6">
    <location>
        <begin position="493"/>
        <end position="541"/>
    </location>
</feature>
<keyword evidence="5" id="KW-0505">Motor protein</keyword>
<dbReference type="GO" id="GO:0005524">
    <property type="term" value="F:ATP binding"/>
    <property type="evidence" value="ECO:0007669"/>
    <property type="project" value="UniProtKB-KW"/>
</dbReference>
<name>A0A6J5TGQ7_PRUAR</name>
<reference evidence="7 8" key="1">
    <citation type="submission" date="2020-05" db="EMBL/GenBank/DDBJ databases">
        <authorList>
            <person name="Campoy J."/>
            <person name="Schneeberger K."/>
            <person name="Spophaly S."/>
        </authorList>
    </citation>
    <scope>NUCLEOTIDE SEQUENCE [LARGE SCALE GENOMIC DNA]</scope>
    <source>
        <strain evidence="7">PruArmRojPasFocal</strain>
    </source>
</reference>
<evidence type="ECO:0000256" key="1">
    <source>
        <dbReference type="ARBA" id="ARBA00022701"/>
    </source>
</evidence>
<accession>A0A6J5TGQ7</accession>
<dbReference type="InterPro" id="IPR044986">
    <property type="entry name" value="KIF15/KIN-12"/>
</dbReference>
<keyword evidence="3" id="KW-0067">ATP-binding</keyword>
<evidence type="ECO:0000256" key="2">
    <source>
        <dbReference type="ARBA" id="ARBA00022741"/>
    </source>
</evidence>